<dbReference type="RefSeq" id="XP_033381027.1">
    <property type="nucleotide sequence ID" value="XM_033532243.1"/>
</dbReference>
<organism evidence="1 2">
    <name type="scientific">Aaosphaeria arxii CBS 175.79</name>
    <dbReference type="NCBI Taxonomy" id="1450172"/>
    <lineage>
        <taxon>Eukaryota</taxon>
        <taxon>Fungi</taxon>
        <taxon>Dikarya</taxon>
        <taxon>Ascomycota</taxon>
        <taxon>Pezizomycotina</taxon>
        <taxon>Dothideomycetes</taxon>
        <taxon>Pleosporomycetidae</taxon>
        <taxon>Pleosporales</taxon>
        <taxon>Pleosporales incertae sedis</taxon>
        <taxon>Aaosphaeria</taxon>
    </lineage>
</organism>
<accession>A0A6A5XHH8</accession>
<dbReference type="EMBL" id="ML978072">
    <property type="protein sequence ID" value="KAF2012688.1"/>
    <property type="molecule type" value="Genomic_DNA"/>
</dbReference>
<reference evidence="1" key="1">
    <citation type="journal article" date="2020" name="Stud. Mycol.">
        <title>101 Dothideomycetes genomes: a test case for predicting lifestyles and emergence of pathogens.</title>
        <authorList>
            <person name="Haridas S."/>
            <person name="Albert R."/>
            <person name="Binder M."/>
            <person name="Bloem J."/>
            <person name="Labutti K."/>
            <person name="Salamov A."/>
            <person name="Andreopoulos B."/>
            <person name="Baker S."/>
            <person name="Barry K."/>
            <person name="Bills G."/>
            <person name="Bluhm B."/>
            <person name="Cannon C."/>
            <person name="Castanera R."/>
            <person name="Culley D."/>
            <person name="Daum C."/>
            <person name="Ezra D."/>
            <person name="Gonzalez J."/>
            <person name="Henrissat B."/>
            <person name="Kuo A."/>
            <person name="Liang C."/>
            <person name="Lipzen A."/>
            <person name="Lutzoni F."/>
            <person name="Magnuson J."/>
            <person name="Mondo S."/>
            <person name="Nolan M."/>
            <person name="Ohm R."/>
            <person name="Pangilinan J."/>
            <person name="Park H.-J."/>
            <person name="Ramirez L."/>
            <person name="Alfaro M."/>
            <person name="Sun H."/>
            <person name="Tritt A."/>
            <person name="Yoshinaga Y."/>
            <person name="Zwiers L.-H."/>
            <person name="Turgeon B."/>
            <person name="Goodwin S."/>
            <person name="Spatafora J."/>
            <person name="Crous P."/>
            <person name="Grigoriev I."/>
        </authorList>
    </citation>
    <scope>NUCLEOTIDE SEQUENCE</scope>
    <source>
        <strain evidence="1">CBS 175.79</strain>
    </source>
</reference>
<protein>
    <submittedName>
        <fullName evidence="1">Uncharacterized protein</fullName>
    </submittedName>
</protein>
<evidence type="ECO:0000313" key="1">
    <source>
        <dbReference type="EMBL" id="KAF2012688.1"/>
    </source>
</evidence>
<evidence type="ECO:0000313" key="2">
    <source>
        <dbReference type="Proteomes" id="UP000799778"/>
    </source>
</evidence>
<proteinExistence type="predicted"/>
<dbReference type="Proteomes" id="UP000799778">
    <property type="component" value="Unassembled WGS sequence"/>
</dbReference>
<dbReference type="AlphaFoldDB" id="A0A6A5XHH8"/>
<dbReference type="GeneID" id="54289640"/>
<name>A0A6A5XHH8_9PLEO</name>
<sequence>MNCLNFGWFCPPASRVAPAATTTAAAAAASSPSSSTDALHHLEELQAPRPIVGSALPRSVSTTAPSSVAGLGGMGNMMQGLAFSECEVSQVEAHELTTGPLSILPTAVRTRT</sequence>
<gene>
    <name evidence="1" type="ORF">BU24DRAFT_465055</name>
</gene>
<keyword evidence="2" id="KW-1185">Reference proteome</keyword>